<dbReference type="Gene3D" id="3.40.50.300">
    <property type="entry name" value="P-loop containing nucleotide triphosphate hydrolases"/>
    <property type="match status" value="2"/>
</dbReference>
<evidence type="ECO:0000313" key="4">
    <source>
        <dbReference type="Proteomes" id="UP000218427"/>
    </source>
</evidence>
<gene>
    <name evidence="3" type="ORF">AWR36_010475</name>
</gene>
<protein>
    <recommendedName>
        <fullName evidence="2">Rad50/SbcC-type AAA domain-containing protein</fullName>
    </recommendedName>
</protein>
<evidence type="ECO:0000313" key="3">
    <source>
        <dbReference type="EMBL" id="PCO05144.1"/>
    </source>
</evidence>
<name>A0ABX4HYC9_9GAMM</name>
<feature type="domain" description="Rad50/SbcC-type AAA" evidence="2">
    <location>
        <begin position="7"/>
        <end position="241"/>
    </location>
</feature>
<feature type="coiled-coil region" evidence="1">
    <location>
        <begin position="220"/>
        <end position="261"/>
    </location>
</feature>
<dbReference type="EMBL" id="LRFG02000003">
    <property type="protein sequence ID" value="PCO05144.1"/>
    <property type="molecule type" value="Genomic_DNA"/>
</dbReference>
<keyword evidence="4" id="KW-1185">Reference proteome</keyword>
<evidence type="ECO:0000256" key="1">
    <source>
        <dbReference type="SAM" id="Coils"/>
    </source>
</evidence>
<sequence length="712" mass="79937">MKLIKAHIRNFRLLKDLLLDFSTDDNKNVTVIRAANETGKTTCKSALLWGLFGDKALPGEGKKFPLFPSDMRDTHDRVETKVEVEFESDQVVTIGRGAHELQKKHYRLTRSCYEYPVDGERVRREANSVTLYEIKPEGTDRVLDSHIDSVIESCIPIALKDVYITDGDAAMSFIEAAATQGVKRKRVSSAIESLLGLDLLKRTSSHLSRAASRFSSLIDNTDYKAKLELLNNRILSYEEDINDWESERKDLETSISESSIELSSTRKKIEDLLRLGDKGKLVEKMQKTVRSIEKSKEGASRALTDISSLTNSSDLSAALISKTAKKGMELLNAMSSQKQLPKVNVPILEELLDRDKCFCGSDLSKETDGGQKARASIEASIEKSRAADTIQESATSLFYSVRSEHFDECRKERWLESYASRTQDYMDHNSRLSGEQNELKRLNAEKDSIDDSALISLRELEDQLSSKLNSARINQGQLDSKIDDARMRKKDAEDDRRKIEKKLSKTDSSSDKLAIARTTQNLFDRIVDRLLKEELRKVSDEMNRIFLEMIGSDPDANELTMITGAELTEDYDILVYGPSGHPLNPDQDLNGASRRAITLAFILALTKVSRVEAPNVIDTPLGMMAGYVKRSVLERTAKEGSQVVLFLTHDEIAGVEDILDVKAGKIFTLTNPAHYPRMLANEPQVSDSRILRCECDHRSTCAVCERRTGTFA</sequence>
<dbReference type="InterPro" id="IPR027417">
    <property type="entry name" value="P-loop_NTPase"/>
</dbReference>
<evidence type="ECO:0000259" key="2">
    <source>
        <dbReference type="Pfam" id="PF13476"/>
    </source>
</evidence>
<comment type="caution">
    <text evidence="3">The sequence shown here is derived from an EMBL/GenBank/DDBJ whole genome shotgun (WGS) entry which is preliminary data.</text>
</comment>
<feature type="coiled-coil region" evidence="1">
    <location>
        <begin position="482"/>
        <end position="509"/>
    </location>
</feature>
<dbReference type="SUPFAM" id="SSF52540">
    <property type="entry name" value="P-loop containing nucleoside triphosphate hydrolases"/>
    <property type="match status" value="1"/>
</dbReference>
<feature type="coiled-coil region" evidence="1">
    <location>
        <begin position="425"/>
        <end position="452"/>
    </location>
</feature>
<dbReference type="Proteomes" id="UP000218427">
    <property type="component" value="Unassembled WGS sequence"/>
</dbReference>
<keyword evidence="1" id="KW-0175">Coiled coil</keyword>
<dbReference type="InterPro" id="IPR038729">
    <property type="entry name" value="Rad50/SbcC_AAA"/>
</dbReference>
<dbReference type="RefSeq" id="WP_082679537.1">
    <property type="nucleotide sequence ID" value="NZ_LRFG02000003.1"/>
</dbReference>
<proteinExistence type="predicted"/>
<dbReference type="Pfam" id="PF13476">
    <property type="entry name" value="AAA_23"/>
    <property type="match status" value="1"/>
</dbReference>
<organism evidence="3 4">
    <name type="scientific">Microbulbifer flavimaris</name>
    <dbReference type="NCBI Taxonomy" id="1781068"/>
    <lineage>
        <taxon>Bacteria</taxon>
        <taxon>Pseudomonadati</taxon>
        <taxon>Pseudomonadota</taxon>
        <taxon>Gammaproteobacteria</taxon>
        <taxon>Cellvibrionales</taxon>
        <taxon>Microbulbiferaceae</taxon>
        <taxon>Microbulbifer</taxon>
    </lineage>
</organism>
<reference evidence="3" key="1">
    <citation type="submission" date="2017-08" db="EMBL/GenBank/DDBJ databases">
        <title>Microbulbifer marisrubri sp. nov., a halophilic alphaproteobacterium isolated from marine sediment of the Yellow Sea, China.</title>
        <authorList>
            <person name="Zhang G."/>
            <person name="Xiong Q."/>
        </authorList>
    </citation>
    <scope>NUCLEOTIDE SEQUENCE [LARGE SCALE GENOMIC DNA]</scope>
    <source>
        <strain evidence="3">WRN-8</strain>
    </source>
</reference>
<accession>A0ABX4HYC9</accession>